<dbReference type="PANTHER" id="PTHR31840">
    <property type="entry name" value="COILED-COIL DOMAIN-CONTAINING PROTEIN 97"/>
    <property type="match status" value="1"/>
</dbReference>
<dbReference type="KEGG" id="blac:94344348"/>
<dbReference type="GeneID" id="94344348"/>
<proteinExistence type="predicted"/>
<organism evidence="2 3">
    <name type="scientific">Bremia lactucae</name>
    <name type="common">Lettuce downy mildew</name>
    <dbReference type="NCBI Taxonomy" id="4779"/>
    <lineage>
        <taxon>Eukaryota</taxon>
        <taxon>Sar</taxon>
        <taxon>Stramenopiles</taxon>
        <taxon>Oomycota</taxon>
        <taxon>Peronosporomycetes</taxon>
        <taxon>Peronosporales</taxon>
        <taxon>Peronosporaceae</taxon>
        <taxon>Bremia</taxon>
    </lineage>
</organism>
<reference evidence="2 3" key="1">
    <citation type="journal article" date="2021" name="Genome Biol.">
        <title>AFLAP: assembly-free linkage analysis pipeline using k-mers from genome sequencing data.</title>
        <authorList>
            <person name="Fletcher K."/>
            <person name="Zhang L."/>
            <person name="Gil J."/>
            <person name="Han R."/>
            <person name="Cavanaugh K."/>
            <person name="Michelmore R."/>
        </authorList>
    </citation>
    <scope>NUCLEOTIDE SEQUENCE [LARGE SCALE GENOMIC DNA]</scope>
    <source>
        <strain evidence="2 3">SF5</strain>
    </source>
</reference>
<dbReference type="Pfam" id="PF09747">
    <property type="entry name" value="CCD97-like_C"/>
    <property type="match status" value="1"/>
</dbReference>
<dbReference type="RefSeq" id="XP_067822345.1">
    <property type="nucleotide sequence ID" value="XM_067958677.1"/>
</dbReference>
<dbReference type="EMBL" id="SHOA02000001">
    <property type="protein sequence ID" value="TDH72846.1"/>
    <property type="molecule type" value="Genomic_DNA"/>
</dbReference>
<dbReference type="InterPro" id="IPR040233">
    <property type="entry name" value="CCD97-like_C"/>
</dbReference>
<name>A0A976IJ98_BRELC</name>
<dbReference type="Proteomes" id="UP000294530">
    <property type="component" value="Unassembled WGS sequence"/>
</dbReference>
<feature type="domain" description="CCD97-like C-terminal" evidence="1">
    <location>
        <begin position="46"/>
        <end position="218"/>
    </location>
</feature>
<evidence type="ECO:0000313" key="3">
    <source>
        <dbReference type="Proteomes" id="UP000294530"/>
    </source>
</evidence>
<sequence>MDPLDTYMASLKLPSGQNLETVTQEGGLHGARSLTIHKGSSVVVKNRRYRRLKQLLKSTTEDDHYFSDRMMQQRNPALFHFYLGQYLGLHEDTTSAMEREGQQFSSFLLDTCQRKEMEVRRLKEQKMWESFNAVNERQEQKRIEKLYEDDIVEEEEEEDTTLLSVDERRQQLIDIMSLNFLAGNDSCYVSYEAIDADESLDDYDEINRDAEDKYFAEDNVY</sequence>
<gene>
    <name evidence="2" type="ORF">CCR75_000570</name>
</gene>
<dbReference type="OrthoDB" id="333176at2759"/>
<evidence type="ECO:0000313" key="2">
    <source>
        <dbReference type="EMBL" id="TDH72846.1"/>
    </source>
</evidence>
<protein>
    <recommendedName>
        <fullName evidence="1">CCD97-like C-terminal domain-containing protein</fullName>
    </recommendedName>
</protein>
<evidence type="ECO:0000259" key="1">
    <source>
        <dbReference type="Pfam" id="PF09747"/>
    </source>
</evidence>
<comment type="caution">
    <text evidence="2">The sequence shown here is derived from an EMBL/GenBank/DDBJ whole genome shotgun (WGS) entry which is preliminary data.</text>
</comment>
<keyword evidence="3" id="KW-1185">Reference proteome</keyword>
<dbReference type="InterPro" id="IPR018613">
    <property type="entry name" value="Ccdc97-like"/>
</dbReference>
<dbReference type="AlphaFoldDB" id="A0A976IJ98"/>
<dbReference type="PANTHER" id="PTHR31840:SF1">
    <property type="entry name" value="COILED-COIL DOMAIN-CONTAINING PROTEIN 97"/>
    <property type="match status" value="1"/>
</dbReference>
<accession>A0A976IJ98</accession>